<protein>
    <recommendedName>
        <fullName evidence="7">Polysaccharide biosynthesis domain-containing protein</fullName>
    </recommendedName>
</protein>
<accession>A0AAV3QV35</accession>
<comment type="caution">
    <text evidence="5">The sequence shown here is derived from an EMBL/GenBank/DDBJ whole genome shotgun (WGS) entry which is preliminary data.</text>
</comment>
<dbReference type="InterPro" id="IPR006514">
    <property type="entry name" value="IRX15/GXM/AGM"/>
</dbReference>
<gene>
    <name evidence="5" type="ORF">LIER_22801</name>
</gene>
<comment type="subcellular location">
    <subcellularLocation>
        <location evidence="1">Golgi apparatus membrane</location>
        <topology evidence="1">Single-pass membrane protein</topology>
    </subcellularLocation>
</comment>
<dbReference type="PANTHER" id="PTHR31444">
    <property type="entry name" value="OS11G0490100 PROTEIN"/>
    <property type="match status" value="1"/>
</dbReference>
<dbReference type="GO" id="GO:0045492">
    <property type="term" value="P:xylan biosynthetic process"/>
    <property type="evidence" value="ECO:0007669"/>
    <property type="project" value="InterPro"/>
</dbReference>
<keyword evidence="4" id="KW-0472">Membrane</keyword>
<proteinExistence type="predicted"/>
<keyword evidence="6" id="KW-1185">Reference proteome</keyword>
<keyword evidence="2" id="KW-0812">Transmembrane</keyword>
<dbReference type="Proteomes" id="UP001454036">
    <property type="component" value="Unassembled WGS sequence"/>
</dbReference>
<evidence type="ECO:0008006" key="7">
    <source>
        <dbReference type="Google" id="ProtNLM"/>
    </source>
</evidence>
<dbReference type="Pfam" id="PF21729">
    <property type="entry name" value="IRX15_IRX15L_GXM"/>
    <property type="match status" value="1"/>
</dbReference>
<name>A0AAV3QV35_LITER</name>
<organism evidence="5 6">
    <name type="scientific">Lithospermum erythrorhizon</name>
    <name type="common">Purple gromwell</name>
    <name type="synonym">Lithospermum officinale var. erythrorhizon</name>
    <dbReference type="NCBI Taxonomy" id="34254"/>
    <lineage>
        <taxon>Eukaryota</taxon>
        <taxon>Viridiplantae</taxon>
        <taxon>Streptophyta</taxon>
        <taxon>Embryophyta</taxon>
        <taxon>Tracheophyta</taxon>
        <taxon>Spermatophyta</taxon>
        <taxon>Magnoliopsida</taxon>
        <taxon>eudicotyledons</taxon>
        <taxon>Gunneridae</taxon>
        <taxon>Pentapetalae</taxon>
        <taxon>asterids</taxon>
        <taxon>lamiids</taxon>
        <taxon>Boraginales</taxon>
        <taxon>Boraginaceae</taxon>
        <taxon>Boraginoideae</taxon>
        <taxon>Lithospermeae</taxon>
        <taxon>Lithospermum</taxon>
    </lineage>
</organism>
<dbReference type="GO" id="GO:0000139">
    <property type="term" value="C:Golgi membrane"/>
    <property type="evidence" value="ECO:0007669"/>
    <property type="project" value="UniProtKB-SubCell"/>
</dbReference>
<evidence type="ECO:0000256" key="1">
    <source>
        <dbReference type="ARBA" id="ARBA00004194"/>
    </source>
</evidence>
<evidence type="ECO:0000256" key="2">
    <source>
        <dbReference type="ARBA" id="ARBA00022692"/>
    </source>
</evidence>
<evidence type="ECO:0000313" key="5">
    <source>
        <dbReference type="EMBL" id="GAA0167977.1"/>
    </source>
</evidence>
<sequence length="193" mass="21936">MSIPLQLPLFSGRLLTTMAGQSLSKKTEEKYPEIETYDVQYLTKLSDTKELIKSVKDQLHNECRPVQNLFFSECKLGLNDLPNQLYELDWDVILIDGPRGYWPEAPGRTAAIFTSSVLARSKKGGNTKTHVFVHDFNMEVDRVTSDEFLCKENLIKSKEMLGHFDLERMEASSTQFCHNQSNHSSSPRANSSS</sequence>
<evidence type="ECO:0000256" key="4">
    <source>
        <dbReference type="ARBA" id="ARBA00023136"/>
    </source>
</evidence>
<dbReference type="NCBIfam" id="TIGR01627">
    <property type="entry name" value="A_thal_3515"/>
    <property type="match status" value="1"/>
</dbReference>
<dbReference type="EMBL" id="BAABME010006300">
    <property type="protein sequence ID" value="GAA0167977.1"/>
    <property type="molecule type" value="Genomic_DNA"/>
</dbReference>
<evidence type="ECO:0000256" key="3">
    <source>
        <dbReference type="ARBA" id="ARBA00022989"/>
    </source>
</evidence>
<evidence type="ECO:0000313" key="6">
    <source>
        <dbReference type="Proteomes" id="UP001454036"/>
    </source>
</evidence>
<keyword evidence="3" id="KW-1133">Transmembrane helix</keyword>
<dbReference type="AlphaFoldDB" id="A0AAV3QV35"/>
<reference evidence="5 6" key="1">
    <citation type="submission" date="2024-01" db="EMBL/GenBank/DDBJ databases">
        <title>The complete chloroplast genome sequence of Lithospermum erythrorhizon: insights into the phylogenetic relationship among Boraginaceae species and the maternal lineages of purple gromwells.</title>
        <authorList>
            <person name="Okada T."/>
            <person name="Watanabe K."/>
        </authorList>
    </citation>
    <scope>NUCLEOTIDE SEQUENCE [LARGE SCALE GENOMIC DNA]</scope>
</reference>